<proteinExistence type="inferred from homology"/>
<evidence type="ECO:0000256" key="7">
    <source>
        <dbReference type="PIRSR" id="PIRSR627057-2"/>
    </source>
</evidence>
<evidence type="ECO:0000313" key="13">
    <source>
        <dbReference type="Proteomes" id="UP001057291"/>
    </source>
</evidence>
<comment type="caution">
    <text evidence="12">The sequence shown here is derived from an EMBL/GenBank/DDBJ whole genome shotgun (WGS) entry which is preliminary data.</text>
</comment>
<dbReference type="RefSeq" id="WP_282198803.1">
    <property type="nucleotide sequence ID" value="NZ_BOQE01000001.1"/>
</dbReference>
<evidence type="ECO:0000259" key="10">
    <source>
        <dbReference type="Pfam" id="PF01435"/>
    </source>
</evidence>
<evidence type="ECO:0000256" key="8">
    <source>
        <dbReference type="RuleBase" id="RU003983"/>
    </source>
</evidence>
<dbReference type="GO" id="GO:0046872">
    <property type="term" value="F:metal ion binding"/>
    <property type="evidence" value="ECO:0007669"/>
    <property type="project" value="UniProtKB-KW"/>
</dbReference>
<feature type="transmembrane region" description="Helical" evidence="9">
    <location>
        <begin position="177"/>
        <end position="200"/>
    </location>
</feature>
<dbReference type="InterPro" id="IPR032456">
    <property type="entry name" value="Peptidase_M48_N"/>
</dbReference>
<dbReference type="GO" id="GO:0071586">
    <property type="term" value="P:CAAX-box protein processing"/>
    <property type="evidence" value="ECO:0007669"/>
    <property type="project" value="InterPro"/>
</dbReference>
<dbReference type="AlphaFoldDB" id="A0AAV4LCS9"/>
<feature type="domain" description="Peptidase M48" evidence="10">
    <location>
        <begin position="209"/>
        <end position="416"/>
    </location>
</feature>
<evidence type="ECO:0000256" key="3">
    <source>
        <dbReference type="ARBA" id="ARBA00022801"/>
    </source>
</evidence>
<feature type="binding site" evidence="7">
    <location>
        <position position="283"/>
    </location>
    <ligand>
        <name>Zn(2+)</name>
        <dbReference type="ChEBI" id="CHEBI:29105"/>
        <note>catalytic</note>
    </ligand>
</feature>
<feature type="transmembrane region" description="Helical" evidence="9">
    <location>
        <begin position="152"/>
        <end position="170"/>
    </location>
</feature>
<keyword evidence="3 8" id="KW-0378">Hydrolase</keyword>
<sequence length="420" mass="47724">MQRGQRIFPAVYLTMLIGLGLLSWWVYVDPSTSGTYPSGDPANPLSFMSPDQLAKAVSFSRTKEAIYFASQGYEWLVYLLILAFGLSARFRTWAARMFKRSFGQAALFTVLLMFTLSLLELPVRYFSYRVNREYGLSNQVLGDWLTDLGKSWLVSVIIAVPLVWMGYAIVRKSPKRWWFWYWLAFIPVIVFLMFIQPLVIDPLFNKFQPLQDQALKADILSLAHQANIPADQVYEVDMSTKTNAVNAYVNGIGPSARIVLWDTTLKKLSHDEILFIMGHEMGHYVMHHVVWGMLESIGGLFILLWVLSRLLPHLIARYGNQWGVRSLSDHASLPLVLLVVSIVSFATSPLENYISRVYEHAADVYGIQMTGKPGVAVHAFQKLASESLSEPNPPSVVKFFLYDHPTLSERIAFAESKERK</sequence>
<keyword evidence="9" id="KW-0812">Transmembrane</keyword>
<keyword evidence="9" id="KW-0472">Membrane</keyword>
<reference evidence="12" key="1">
    <citation type="journal article" date="2023" name="Int. J. Syst. Evol. Microbiol.">
        <title>Collibacillus ludicampi gen. nov., sp. nov., a new soil bacterium of the family Alicyclobacillaceae.</title>
        <authorList>
            <person name="Jojima T."/>
            <person name="Ioku Y."/>
            <person name="Fukuta Y."/>
            <person name="Shirasaka N."/>
            <person name="Matsumura Y."/>
            <person name="Mori M."/>
        </authorList>
    </citation>
    <scope>NUCLEOTIDE SEQUENCE</scope>
    <source>
        <strain evidence="12">TP075</strain>
    </source>
</reference>
<keyword evidence="5 8" id="KW-0482">Metalloprotease</keyword>
<feature type="active site" description="Proton donor" evidence="6">
    <location>
        <position position="363"/>
    </location>
</feature>
<accession>A0AAV4LCS9</accession>
<feature type="transmembrane region" description="Helical" evidence="9">
    <location>
        <begin position="75"/>
        <end position="93"/>
    </location>
</feature>
<feature type="transmembrane region" description="Helical" evidence="9">
    <location>
        <begin position="289"/>
        <end position="311"/>
    </location>
</feature>
<feature type="binding site" evidence="7">
    <location>
        <position position="279"/>
    </location>
    <ligand>
        <name>Zn(2+)</name>
        <dbReference type="ChEBI" id="CHEBI:29105"/>
        <note>catalytic</note>
    </ligand>
</feature>
<dbReference type="PANTHER" id="PTHR10120">
    <property type="entry name" value="CAAX PRENYL PROTEASE 1"/>
    <property type="match status" value="1"/>
</dbReference>
<dbReference type="Proteomes" id="UP001057291">
    <property type="component" value="Unassembled WGS sequence"/>
</dbReference>
<evidence type="ECO:0000259" key="11">
    <source>
        <dbReference type="Pfam" id="PF16491"/>
    </source>
</evidence>
<protein>
    <submittedName>
        <fullName evidence="12">Metalloprotease</fullName>
    </submittedName>
</protein>
<dbReference type="CDD" id="cd07343">
    <property type="entry name" value="M48A_Zmpste24p_like"/>
    <property type="match status" value="1"/>
</dbReference>
<dbReference type="GO" id="GO:0004222">
    <property type="term" value="F:metalloendopeptidase activity"/>
    <property type="evidence" value="ECO:0007669"/>
    <property type="project" value="InterPro"/>
</dbReference>
<feature type="domain" description="CAAX prenyl protease 1 N-terminal" evidence="11">
    <location>
        <begin position="46"/>
        <end position="206"/>
    </location>
</feature>
<dbReference type="Gene3D" id="3.30.2010.10">
    <property type="entry name" value="Metalloproteases ('zincins'), catalytic domain"/>
    <property type="match status" value="1"/>
</dbReference>
<dbReference type="Pfam" id="PF16491">
    <property type="entry name" value="Peptidase_M48_N"/>
    <property type="match status" value="1"/>
</dbReference>
<keyword evidence="4 7" id="KW-0862">Zinc</keyword>
<comment type="cofactor">
    <cofactor evidence="7 8">
        <name>Zn(2+)</name>
        <dbReference type="ChEBI" id="CHEBI:29105"/>
    </cofactor>
    <text evidence="7 8">Binds 1 zinc ion per subunit.</text>
</comment>
<evidence type="ECO:0000256" key="2">
    <source>
        <dbReference type="ARBA" id="ARBA00022723"/>
    </source>
</evidence>
<feature type="transmembrane region" description="Helical" evidence="9">
    <location>
        <begin position="105"/>
        <end position="126"/>
    </location>
</feature>
<feature type="active site" evidence="6">
    <location>
        <position position="280"/>
    </location>
</feature>
<evidence type="ECO:0000256" key="6">
    <source>
        <dbReference type="PIRSR" id="PIRSR627057-1"/>
    </source>
</evidence>
<dbReference type="InterPro" id="IPR001915">
    <property type="entry name" value="Peptidase_M48"/>
</dbReference>
<evidence type="ECO:0000256" key="5">
    <source>
        <dbReference type="ARBA" id="ARBA00023049"/>
    </source>
</evidence>
<feature type="transmembrane region" description="Helical" evidence="9">
    <location>
        <begin position="7"/>
        <end position="27"/>
    </location>
</feature>
<evidence type="ECO:0000256" key="4">
    <source>
        <dbReference type="ARBA" id="ARBA00022833"/>
    </source>
</evidence>
<keyword evidence="2 7" id="KW-0479">Metal-binding</keyword>
<keyword evidence="1 8" id="KW-0645">Protease</keyword>
<evidence type="ECO:0000256" key="1">
    <source>
        <dbReference type="ARBA" id="ARBA00022670"/>
    </source>
</evidence>
<keyword evidence="13" id="KW-1185">Reference proteome</keyword>
<name>A0AAV4LCS9_9BACL</name>
<evidence type="ECO:0000256" key="9">
    <source>
        <dbReference type="SAM" id="Phobius"/>
    </source>
</evidence>
<keyword evidence="9" id="KW-1133">Transmembrane helix</keyword>
<dbReference type="EMBL" id="BOQE01000001">
    <property type="protein sequence ID" value="GIM45617.1"/>
    <property type="molecule type" value="Genomic_DNA"/>
</dbReference>
<dbReference type="InterPro" id="IPR027057">
    <property type="entry name" value="CAXX_Prtase_1"/>
</dbReference>
<dbReference type="FunFam" id="3.30.2010.10:FF:000010">
    <property type="entry name" value="M48 family peptidase"/>
    <property type="match status" value="1"/>
</dbReference>
<evidence type="ECO:0000313" key="12">
    <source>
        <dbReference type="EMBL" id="GIM45617.1"/>
    </source>
</evidence>
<comment type="similarity">
    <text evidence="8">Belongs to the peptidase M48 family.</text>
</comment>
<feature type="binding site" evidence="7">
    <location>
        <position position="359"/>
    </location>
    <ligand>
        <name>Zn(2+)</name>
        <dbReference type="ChEBI" id="CHEBI:29105"/>
        <note>catalytic</note>
    </ligand>
</feature>
<gene>
    <name evidence="12" type="primary">yhfN</name>
    <name evidence="12" type="ORF">DNHGIG_11660</name>
</gene>
<organism evidence="12 13">
    <name type="scientific">Collibacillus ludicampi</name>
    <dbReference type="NCBI Taxonomy" id="2771369"/>
    <lineage>
        <taxon>Bacteria</taxon>
        <taxon>Bacillati</taxon>
        <taxon>Bacillota</taxon>
        <taxon>Bacilli</taxon>
        <taxon>Bacillales</taxon>
        <taxon>Alicyclobacillaceae</taxon>
        <taxon>Collibacillus</taxon>
    </lineage>
</organism>
<dbReference type="Pfam" id="PF01435">
    <property type="entry name" value="Peptidase_M48"/>
    <property type="match status" value="1"/>
</dbReference>